<feature type="domain" description="O-methyltransferase C-terminal" evidence="4">
    <location>
        <begin position="243"/>
        <end position="388"/>
    </location>
</feature>
<evidence type="ECO:0000259" key="4">
    <source>
        <dbReference type="Pfam" id="PF00891"/>
    </source>
</evidence>
<proteinExistence type="predicted"/>
<dbReference type="InterPro" id="IPR036390">
    <property type="entry name" value="WH_DNA-bd_sf"/>
</dbReference>
<dbReference type="Gene3D" id="1.10.10.10">
    <property type="entry name" value="Winged helix-like DNA-binding domain superfamily/Winged helix DNA-binding domain"/>
    <property type="match status" value="1"/>
</dbReference>
<dbReference type="InterPro" id="IPR029063">
    <property type="entry name" value="SAM-dependent_MTases_sf"/>
</dbReference>
<dbReference type="GO" id="GO:0032259">
    <property type="term" value="P:methylation"/>
    <property type="evidence" value="ECO:0007669"/>
    <property type="project" value="UniProtKB-KW"/>
</dbReference>
<evidence type="ECO:0000256" key="1">
    <source>
        <dbReference type="ARBA" id="ARBA00022603"/>
    </source>
</evidence>
<dbReference type="EMBL" id="JAADJZ010000007">
    <property type="protein sequence ID" value="KAF2873316.1"/>
    <property type="molecule type" value="Genomic_DNA"/>
</dbReference>
<evidence type="ECO:0000256" key="3">
    <source>
        <dbReference type="ARBA" id="ARBA00022691"/>
    </source>
</evidence>
<dbReference type="PROSITE" id="PS51683">
    <property type="entry name" value="SAM_OMT_II"/>
    <property type="match status" value="1"/>
</dbReference>
<dbReference type="Gene3D" id="3.40.50.150">
    <property type="entry name" value="Vaccinia Virus protein VP39"/>
    <property type="match status" value="1"/>
</dbReference>
<evidence type="ECO:0000313" key="6">
    <source>
        <dbReference type="Proteomes" id="UP000481861"/>
    </source>
</evidence>
<keyword evidence="3" id="KW-0949">S-adenosyl-L-methionine</keyword>
<dbReference type="SUPFAM" id="SSF53335">
    <property type="entry name" value="S-adenosyl-L-methionine-dependent methyltransferases"/>
    <property type="match status" value="1"/>
</dbReference>
<dbReference type="AlphaFoldDB" id="A0A7C8MAL2"/>
<accession>A0A7C8MAL2</accession>
<reference evidence="5 6" key="1">
    <citation type="submission" date="2020-01" db="EMBL/GenBank/DDBJ databases">
        <authorList>
            <consortium name="DOE Joint Genome Institute"/>
            <person name="Haridas S."/>
            <person name="Albert R."/>
            <person name="Binder M."/>
            <person name="Bloem J."/>
            <person name="Labutti K."/>
            <person name="Salamov A."/>
            <person name="Andreopoulos B."/>
            <person name="Baker S.E."/>
            <person name="Barry K."/>
            <person name="Bills G."/>
            <person name="Bluhm B.H."/>
            <person name="Cannon C."/>
            <person name="Castanera R."/>
            <person name="Culley D.E."/>
            <person name="Daum C."/>
            <person name="Ezra D."/>
            <person name="Gonzalez J.B."/>
            <person name="Henrissat B."/>
            <person name="Kuo A."/>
            <person name="Liang C."/>
            <person name="Lipzen A."/>
            <person name="Lutzoni F."/>
            <person name="Magnuson J."/>
            <person name="Mondo S."/>
            <person name="Nolan M."/>
            <person name="Ohm R."/>
            <person name="Pangilinan J."/>
            <person name="Park H.-J.H."/>
            <person name="Ramirez L."/>
            <person name="Alfaro M."/>
            <person name="Sun H."/>
            <person name="Tritt A."/>
            <person name="Yoshinaga Y."/>
            <person name="Zwiers L.-H.L."/>
            <person name="Turgeon B.G."/>
            <person name="Goodwin S.B."/>
            <person name="Spatafora J.W."/>
            <person name="Crous P.W."/>
            <person name="Grigoriev I.V."/>
        </authorList>
    </citation>
    <scope>NUCLEOTIDE SEQUENCE [LARGE SCALE GENOMIC DNA]</scope>
    <source>
        <strain evidence="5 6">CBS 611.86</strain>
    </source>
</reference>
<dbReference type="PANTHER" id="PTHR43712">
    <property type="entry name" value="PUTATIVE (AFU_ORTHOLOGUE AFUA_4G14580)-RELATED"/>
    <property type="match status" value="1"/>
</dbReference>
<dbReference type="PANTHER" id="PTHR43712:SF12">
    <property type="entry name" value="STERIGMATOCYSTIN 8-O-METHYLTRANSFERASE"/>
    <property type="match status" value="1"/>
</dbReference>
<dbReference type="SUPFAM" id="SSF46785">
    <property type="entry name" value="Winged helix' DNA-binding domain"/>
    <property type="match status" value="1"/>
</dbReference>
<evidence type="ECO:0000313" key="5">
    <source>
        <dbReference type="EMBL" id="KAF2873316.1"/>
    </source>
</evidence>
<sequence>MPPRIEELAEHINTNTQKVSQYLESHSLPQPSFDEDGPVDLQINSQEVDNARREAINNCYELLDLLQGPKALVRPVANATSAQAIHRYDIPAKVPLGREISFKDLAEKCGLHEPDLRRIIRFAITYHRLFQEKRDGFVSHSATSRWLAENPVAMDGVGLIHDTFYRSFAWTVDALQQFDDQEPNQTGFCLAHNTDEGLFSYLASRPEDAKRFGGAMKSFTADIPGNSPSFLINGYPWESLGPATVVDVGGSQAQIAIMLAEAFPKLNLIVMDLPDVLRHAQVPEHLSNRIQLHGHDFFEKQSTVADVYFFRWIFHDWPDKYMIKILRQLVPVLRPGARIIVNDSICPGPNTVPYDVERTIRGVDMVMLSLHNSREREKGEWEPLFKAADPRFGALKFYHPQGASLSIIESIWQA</sequence>
<dbReference type="GO" id="GO:0008171">
    <property type="term" value="F:O-methyltransferase activity"/>
    <property type="evidence" value="ECO:0007669"/>
    <property type="project" value="InterPro"/>
</dbReference>
<keyword evidence="6" id="KW-1185">Reference proteome</keyword>
<evidence type="ECO:0000256" key="2">
    <source>
        <dbReference type="ARBA" id="ARBA00022679"/>
    </source>
</evidence>
<dbReference type="InterPro" id="IPR016461">
    <property type="entry name" value="COMT-like"/>
</dbReference>
<keyword evidence="1" id="KW-0489">Methyltransferase</keyword>
<comment type="caution">
    <text evidence="5">The sequence shown here is derived from an EMBL/GenBank/DDBJ whole genome shotgun (WGS) entry which is preliminary data.</text>
</comment>
<protein>
    <submittedName>
        <fullName evidence="5">O-methyltransferas-like protein</fullName>
    </submittedName>
</protein>
<dbReference type="Proteomes" id="UP000481861">
    <property type="component" value="Unassembled WGS sequence"/>
</dbReference>
<organism evidence="5 6">
    <name type="scientific">Massariosphaeria phaeospora</name>
    <dbReference type="NCBI Taxonomy" id="100035"/>
    <lineage>
        <taxon>Eukaryota</taxon>
        <taxon>Fungi</taxon>
        <taxon>Dikarya</taxon>
        <taxon>Ascomycota</taxon>
        <taxon>Pezizomycotina</taxon>
        <taxon>Dothideomycetes</taxon>
        <taxon>Pleosporomycetidae</taxon>
        <taxon>Pleosporales</taxon>
        <taxon>Pleosporales incertae sedis</taxon>
        <taxon>Massariosphaeria</taxon>
    </lineage>
</organism>
<keyword evidence="2" id="KW-0808">Transferase</keyword>
<dbReference type="OrthoDB" id="1606438at2759"/>
<name>A0A7C8MAL2_9PLEO</name>
<dbReference type="Pfam" id="PF00891">
    <property type="entry name" value="Methyltransf_2"/>
    <property type="match status" value="1"/>
</dbReference>
<dbReference type="InterPro" id="IPR036388">
    <property type="entry name" value="WH-like_DNA-bd_sf"/>
</dbReference>
<dbReference type="InterPro" id="IPR001077">
    <property type="entry name" value="COMT_C"/>
</dbReference>
<gene>
    <name evidence="5" type="ORF">BDV95DRAFT_338295</name>
</gene>